<evidence type="ECO:0000313" key="3">
    <source>
        <dbReference type="Proteomes" id="UP000183982"/>
    </source>
</evidence>
<dbReference type="RefSeq" id="WP_073250798.1">
    <property type="nucleotide sequence ID" value="NZ_FQZQ01000005.1"/>
</dbReference>
<dbReference type="AlphaFoldDB" id="A0A1M6GWT0"/>
<evidence type="ECO:0000256" key="1">
    <source>
        <dbReference type="SAM" id="SignalP"/>
    </source>
</evidence>
<feature type="signal peptide" evidence="1">
    <location>
        <begin position="1"/>
        <end position="20"/>
    </location>
</feature>
<gene>
    <name evidence="2" type="ORF">SAMN05444000_105149</name>
</gene>
<keyword evidence="1" id="KW-0732">Signal</keyword>
<dbReference type="SUPFAM" id="SSF53254">
    <property type="entry name" value="Phosphoglycerate mutase-like"/>
    <property type="match status" value="1"/>
</dbReference>
<reference evidence="3" key="1">
    <citation type="submission" date="2016-11" db="EMBL/GenBank/DDBJ databases">
        <authorList>
            <person name="Varghese N."/>
            <person name="Submissions S."/>
        </authorList>
    </citation>
    <scope>NUCLEOTIDE SEQUENCE [LARGE SCALE GENOMIC DNA]</scope>
    <source>
        <strain evidence="3">DSM 100564</strain>
    </source>
</reference>
<dbReference type="EMBL" id="FQZQ01000005">
    <property type="protein sequence ID" value="SHJ14360.1"/>
    <property type="molecule type" value="Genomic_DNA"/>
</dbReference>
<dbReference type="OrthoDB" id="7864639at2"/>
<keyword evidence="3" id="KW-1185">Reference proteome</keyword>
<protein>
    <submittedName>
        <fullName evidence="2">Histidine phosphatase superfamily (Branch 1)</fullName>
    </submittedName>
</protein>
<accession>A0A1M6GWT0</accession>
<dbReference type="Pfam" id="PF00300">
    <property type="entry name" value="His_Phos_1"/>
    <property type="match status" value="1"/>
</dbReference>
<dbReference type="Gene3D" id="3.40.50.1240">
    <property type="entry name" value="Phosphoglycerate mutase-like"/>
    <property type="match status" value="1"/>
</dbReference>
<dbReference type="PROSITE" id="PS51257">
    <property type="entry name" value="PROKAR_LIPOPROTEIN"/>
    <property type="match status" value="1"/>
</dbReference>
<sequence>MTRFRLLLLAALSVTLLACSSVTVPNNARTTIIALRHADRDGTELNAKGRARSAALPAALEGYDIDAIFAPDIQRNLDTAAPLSKATGLPVTQIITDNAAGQMTTAYPNGTVVWVGNKDNLKALWKDLGASGEPPLKYGDLFVVELKSLGRRSVTHLSFGE</sequence>
<evidence type="ECO:0000313" key="2">
    <source>
        <dbReference type="EMBL" id="SHJ14360.1"/>
    </source>
</evidence>
<proteinExistence type="predicted"/>
<dbReference type="STRING" id="1470563.SAMN05444000_105149"/>
<organism evidence="2 3">
    <name type="scientific">Shimia gijangensis</name>
    <dbReference type="NCBI Taxonomy" id="1470563"/>
    <lineage>
        <taxon>Bacteria</taxon>
        <taxon>Pseudomonadati</taxon>
        <taxon>Pseudomonadota</taxon>
        <taxon>Alphaproteobacteria</taxon>
        <taxon>Rhodobacterales</taxon>
        <taxon>Roseobacteraceae</taxon>
    </lineage>
</organism>
<dbReference type="InterPro" id="IPR029033">
    <property type="entry name" value="His_PPase_superfam"/>
</dbReference>
<name>A0A1M6GWT0_9RHOB</name>
<feature type="chain" id="PRO_5009917897" evidence="1">
    <location>
        <begin position="21"/>
        <end position="161"/>
    </location>
</feature>
<dbReference type="InterPro" id="IPR013078">
    <property type="entry name" value="His_Pase_superF_clade-1"/>
</dbReference>
<dbReference type="Proteomes" id="UP000183982">
    <property type="component" value="Unassembled WGS sequence"/>
</dbReference>